<reference evidence="2 3" key="1">
    <citation type="submission" date="2019-11" db="EMBL/GenBank/DDBJ databases">
        <authorList>
            <person name="Ren C."/>
            <person name="Wang H."/>
            <person name="Xu Y."/>
        </authorList>
    </citation>
    <scope>NUCLEOTIDE SEQUENCE [LARGE SCALE GENOMIC DNA]</scope>
    <source>
        <strain evidence="2 3">LBM 19010</strain>
    </source>
</reference>
<accession>A0A859DS63</accession>
<dbReference type="EMBL" id="CP046051">
    <property type="protein sequence ID" value="QKN24768.1"/>
    <property type="molecule type" value="Genomic_DNA"/>
</dbReference>
<keyword evidence="2" id="KW-0378">Hydrolase</keyword>
<dbReference type="InterPro" id="IPR011059">
    <property type="entry name" value="Metal-dep_hydrolase_composite"/>
</dbReference>
<evidence type="ECO:0000259" key="1">
    <source>
        <dbReference type="Pfam" id="PF01979"/>
    </source>
</evidence>
<dbReference type="Pfam" id="PF01979">
    <property type="entry name" value="Amidohydro_1"/>
    <property type="match status" value="1"/>
</dbReference>
<dbReference type="SUPFAM" id="SSF51338">
    <property type="entry name" value="Composite domain of metallo-dependent hydrolases"/>
    <property type="match status" value="1"/>
</dbReference>
<dbReference type="InterPro" id="IPR006680">
    <property type="entry name" value="Amidohydro-rel"/>
</dbReference>
<dbReference type="AlphaFoldDB" id="A0A859DS63"/>
<dbReference type="RefSeq" id="WP_157659008.1">
    <property type="nucleotide sequence ID" value="NZ_CP046051.1"/>
</dbReference>
<proteinExistence type="predicted"/>
<name>A0A859DS63_9FIRM</name>
<evidence type="ECO:0000313" key="3">
    <source>
        <dbReference type="Proteomes" id="UP000501316"/>
    </source>
</evidence>
<dbReference type="KEGG" id="clf:GJQ69_03970"/>
<dbReference type="GO" id="GO:0016810">
    <property type="term" value="F:hydrolase activity, acting on carbon-nitrogen (but not peptide) bonds"/>
    <property type="evidence" value="ECO:0007669"/>
    <property type="project" value="InterPro"/>
</dbReference>
<gene>
    <name evidence="2" type="ORF">GJQ69_03970</name>
</gene>
<dbReference type="Proteomes" id="UP000501316">
    <property type="component" value="Chromosome"/>
</dbReference>
<sequence>MTVVSAREIGEDRKIGSIKAGKQADLVVMDKEWNIVSVIRGGQFVR</sequence>
<protein>
    <submittedName>
        <fullName evidence="2">Amidohydrolase family protein</fullName>
    </submittedName>
</protein>
<evidence type="ECO:0000313" key="2">
    <source>
        <dbReference type="EMBL" id="QKN24768.1"/>
    </source>
</evidence>
<dbReference type="Gene3D" id="3.20.20.140">
    <property type="entry name" value="Metal-dependent hydrolases"/>
    <property type="match status" value="1"/>
</dbReference>
<organism evidence="2 3">
    <name type="scientific">Caproicibacterium lactatifermentans</name>
    <dbReference type="NCBI Taxonomy" id="2666138"/>
    <lineage>
        <taxon>Bacteria</taxon>
        <taxon>Bacillati</taxon>
        <taxon>Bacillota</taxon>
        <taxon>Clostridia</taxon>
        <taxon>Eubacteriales</taxon>
        <taxon>Oscillospiraceae</taxon>
        <taxon>Caproicibacterium</taxon>
    </lineage>
</organism>
<dbReference type="Gene3D" id="2.30.40.10">
    <property type="entry name" value="Urease, subunit C, domain 1"/>
    <property type="match status" value="1"/>
</dbReference>
<feature type="domain" description="Amidohydrolase-related" evidence="1">
    <location>
        <begin position="1"/>
        <end position="45"/>
    </location>
</feature>